<evidence type="ECO:0000313" key="2">
    <source>
        <dbReference type="EMBL" id="QCT71809.1"/>
    </source>
</evidence>
<feature type="domain" description="THIF-type NAD/FAD binding fold" evidence="1">
    <location>
        <begin position="7"/>
        <end position="221"/>
    </location>
</feature>
<dbReference type="PANTHER" id="PTHR43267:SF1">
    <property type="entry name" value="TRNA THREONYLCARBAMOYLADENOSINE DEHYDRATASE"/>
    <property type="match status" value="1"/>
</dbReference>
<evidence type="ECO:0000313" key="3">
    <source>
        <dbReference type="Proteomes" id="UP000218387"/>
    </source>
</evidence>
<sequence length="226" mass="24241">MATQFDRTALVLGDEGLNQLQRARVILFGVGGVGSFTAEALIRAGVGSLTLVDKDVVDITNLNRQLIALHSTVGRVKVEVAAERLRDINPAAEILPLHQCFLPENAGDFELETYDYVIDAIDMVTAKLALICACQEKGIPILSSMGTGNKLDPSCFEITDICKTSVCPLAKVMRRELKARGVRKLKVLYSKEVPALKCTPPGSVSFVPSVAGLMIAGECVRDIVAG</sequence>
<dbReference type="RefSeq" id="WP_096918624.1">
    <property type="nucleotide sequence ID" value="NZ_CP029487.1"/>
</dbReference>
<dbReference type="KEGG" id="emt:CPZ25_010875"/>
<dbReference type="Gene3D" id="3.40.50.720">
    <property type="entry name" value="NAD(P)-binding Rossmann-like Domain"/>
    <property type="match status" value="1"/>
</dbReference>
<dbReference type="GO" id="GO:0061504">
    <property type="term" value="P:cyclic threonylcarbamoyladenosine biosynthetic process"/>
    <property type="evidence" value="ECO:0007669"/>
    <property type="project" value="TreeGrafter"/>
</dbReference>
<protein>
    <submittedName>
        <fullName evidence="2">tRNA threonylcarbamoyladenosine dehydratase</fullName>
    </submittedName>
</protein>
<dbReference type="GO" id="GO:0061503">
    <property type="term" value="F:tRNA threonylcarbamoyladenosine dehydratase"/>
    <property type="evidence" value="ECO:0007669"/>
    <property type="project" value="TreeGrafter"/>
</dbReference>
<dbReference type="EMBL" id="CP029487">
    <property type="protein sequence ID" value="QCT71809.1"/>
    <property type="molecule type" value="Genomic_DNA"/>
</dbReference>
<dbReference type="CDD" id="cd00755">
    <property type="entry name" value="YgdL_like"/>
    <property type="match status" value="1"/>
</dbReference>
<dbReference type="InterPro" id="IPR035985">
    <property type="entry name" value="Ubiquitin-activating_enz"/>
</dbReference>
<gene>
    <name evidence="2" type="ORF">CPZ25_010875</name>
</gene>
<dbReference type="InterPro" id="IPR000594">
    <property type="entry name" value="ThiF_NAD_FAD-bd"/>
</dbReference>
<keyword evidence="3" id="KW-1185">Reference proteome</keyword>
<reference evidence="2 3" key="1">
    <citation type="submission" date="2018-05" db="EMBL/GenBank/DDBJ databases">
        <title>Genome comparison of Eubacterium sp.</title>
        <authorList>
            <person name="Feng Y."/>
            <person name="Sanchez-Andrea I."/>
            <person name="Stams A.J.M."/>
            <person name="De Vos W.M."/>
        </authorList>
    </citation>
    <scope>NUCLEOTIDE SEQUENCE [LARGE SCALE GENOMIC DNA]</scope>
    <source>
        <strain evidence="2 3">YI</strain>
    </source>
</reference>
<dbReference type="Proteomes" id="UP000218387">
    <property type="component" value="Chromosome"/>
</dbReference>
<proteinExistence type="predicted"/>
<organism evidence="2 3">
    <name type="scientific">Eubacterium maltosivorans</name>
    <dbReference type="NCBI Taxonomy" id="2041044"/>
    <lineage>
        <taxon>Bacteria</taxon>
        <taxon>Bacillati</taxon>
        <taxon>Bacillota</taxon>
        <taxon>Clostridia</taxon>
        <taxon>Eubacteriales</taxon>
        <taxon>Eubacteriaceae</taxon>
        <taxon>Eubacterium</taxon>
    </lineage>
</organism>
<dbReference type="SUPFAM" id="SSF69572">
    <property type="entry name" value="Activating enzymes of the ubiquitin-like proteins"/>
    <property type="match status" value="1"/>
</dbReference>
<accession>A0A4P9C8F5</accession>
<dbReference type="InterPro" id="IPR045886">
    <property type="entry name" value="ThiF/MoeB/HesA"/>
</dbReference>
<dbReference type="PANTHER" id="PTHR43267">
    <property type="entry name" value="TRNA THREONYLCARBAMOYLADENOSINE DEHYDRATASE"/>
    <property type="match status" value="1"/>
</dbReference>
<name>A0A4P9C8F5_EUBML</name>
<dbReference type="GO" id="GO:0008641">
    <property type="term" value="F:ubiquitin-like modifier activating enzyme activity"/>
    <property type="evidence" value="ECO:0007669"/>
    <property type="project" value="InterPro"/>
</dbReference>
<dbReference type="AlphaFoldDB" id="A0A4P9C8F5"/>
<evidence type="ECO:0000259" key="1">
    <source>
        <dbReference type="Pfam" id="PF00899"/>
    </source>
</evidence>
<dbReference type="Pfam" id="PF00899">
    <property type="entry name" value="ThiF"/>
    <property type="match status" value="1"/>
</dbReference>